<keyword evidence="2" id="KW-0812">Transmembrane</keyword>
<keyword evidence="2" id="KW-1133">Transmembrane helix</keyword>
<evidence type="ECO:0000256" key="1">
    <source>
        <dbReference type="SAM" id="MobiDB-lite"/>
    </source>
</evidence>
<evidence type="ECO:0000313" key="4">
    <source>
        <dbReference type="Proteomes" id="UP000410049"/>
    </source>
</evidence>
<dbReference type="EMBL" id="RZUH01000004">
    <property type="protein sequence ID" value="KAA8828163.1"/>
    <property type="molecule type" value="Genomic_DNA"/>
</dbReference>
<dbReference type="RefSeq" id="WP_150379330.1">
    <property type="nucleotide sequence ID" value="NZ_RZUH01000004.1"/>
</dbReference>
<comment type="caution">
    <text evidence="3">The sequence shown here is derived from an EMBL/GenBank/DDBJ whole genome shotgun (WGS) entry which is preliminary data.</text>
</comment>
<dbReference type="Proteomes" id="UP000410049">
    <property type="component" value="Unassembled WGS sequence"/>
</dbReference>
<feature type="transmembrane region" description="Helical" evidence="2">
    <location>
        <begin position="96"/>
        <end position="125"/>
    </location>
</feature>
<dbReference type="AlphaFoldDB" id="A0A5M9ZLH5"/>
<proteinExistence type="predicted"/>
<evidence type="ECO:0000256" key="2">
    <source>
        <dbReference type="SAM" id="Phobius"/>
    </source>
</evidence>
<name>A0A5M9ZLH5_9BIFI</name>
<feature type="compositionally biased region" description="Basic and acidic residues" evidence="1">
    <location>
        <begin position="1"/>
        <end position="19"/>
    </location>
</feature>
<evidence type="ECO:0000313" key="3">
    <source>
        <dbReference type="EMBL" id="KAA8828163.1"/>
    </source>
</evidence>
<feature type="compositionally biased region" description="Low complexity" evidence="1">
    <location>
        <begin position="61"/>
        <end position="75"/>
    </location>
</feature>
<gene>
    <name evidence="3" type="ORF">EMO91_06910</name>
</gene>
<sequence length="213" mass="22116">MSAVADMERRLHEEADPHAGPDAPTETFGVVASDRPEAIPPSGDRRRPKAPKPADADADADAPARPAGRPTAAVPRPAPGELLAATGPDLLAGLGLIALAGVSWLAGQTALAVVVLLALGALALWRLASFDWVPADTMMRALTAGYGFAVLALIDADDANTPVRRVRRGGRYAVWYALPGDPMVHTAILMPSRGRISLTTSDNLVIPALGDGK</sequence>
<feature type="region of interest" description="Disordered" evidence="1">
    <location>
        <begin position="1"/>
        <end position="78"/>
    </location>
</feature>
<keyword evidence="2" id="KW-0472">Membrane</keyword>
<reference evidence="3 4" key="1">
    <citation type="journal article" date="2019" name="Syst. Appl. Microbiol.">
        <title>Characterization of Bifidobacterium species in feaces of the Egyptian fruit bat: Description of B. vespertilionis sp. nov. and B. rousetti sp. nov.</title>
        <authorList>
            <person name="Modesto M."/>
            <person name="Satti M."/>
            <person name="Watanabe K."/>
            <person name="Puglisi E."/>
            <person name="Morelli L."/>
            <person name="Huang C.-H."/>
            <person name="Liou J.-S."/>
            <person name="Miyashita M."/>
            <person name="Tamura T."/>
            <person name="Saito S."/>
            <person name="Mori K."/>
            <person name="Huang L."/>
            <person name="Sciavilla P."/>
            <person name="Sandri C."/>
            <person name="Spiezio C."/>
            <person name="Vitali F."/>
            <person name="Cavalieri D."/>
            <person name="Perpetuini G."/>
            <person name="Tofalo R."/>
            <person name="Bonetti A."/>
            <person name="Arita M."/>
            <person name="Mattarelli P."/>
        </authorList>
    </citation>
    <scope>NUCLEOTIDE SEQUENCE [LARGE SCALE GENOMIC DNA]</scope>
    <source>
        <strain evidence="3 4">RST17</strain>
    </source>
</reference>
<accession>A0A5M9ZLH5</accession>
<protein>
    <submittedName>
        <fullName evidence="3">Uncharacterized protein</fullName>
    </submittedName>
</protein>
<organism evidence="3 4">
    <name type="scientific">Bifidobacterium myosotis</name>
    <dbReference type="NCBI Taxonomy" id="1630166"/>
    <lineage>
        <taxon>Bacteria</taxon>
        <taxon>Bacillati</taxon>
        <taxon>Actinomycetota</taxon>
        <taxon>Actinomycetes</taxon>
        <taxon>Bifidobacteriales</taxon>
        <taxon>Bifidobacteriaceae</taxon>
        <taxon>Bifidobacterium</taxon>
    </lineage>
</organism>